<reference evidence="1" key="3">
    <citation type="journal article" date="2017" name="Nature">
        <title>Genome sequence of the progenitor of the wheat D genome Aegilops tauschii.</title>
        <authorList>
            <person name="Luo M.C."/>
            <person name="Gu Y.Q."/>
            <person name="Puiu D."/>
            <person name="Wang H."/>
            <person name="Twardziok S.O."/>
            <person name="Deal K.R."/>
            <person name="Huo N."/>
            <person name="Zhu T."/>
            <person name="Wang L."/>
            <person name="Wang Y."/>
            <person name="McGuire P.E."/>
            <person name="Liu S."/>
            <person name="Long H."/>
            <person name="Ramasamy R.K."/>
            <person name="Rodriguez J.C."/>
            <person name="Van S.L."/>
            <person name="Yuan L."/>
            <person name="Wang Z."/>
            <person name="Xia Z."/>
            <person name="Xiao L."/>
            <person name="Anderson O.D."/>
            <person name="Ouyang S."/>
            <person name="Liang Y."/>
            <person name="Zimin A.V."/>
            <person name="Pertea G."/>
            <person name="Qi P."/>
            <person name="Bennetzen J.L."/>
            <person name="Dai X."/>
            <person name="Dawson M.W."/>
            <person name="Muller H.G."/>
            <person name="Kugler K."/>
            <person name="Rivarola-Duarte L."/>
            <person name="Spannagl M."/>
            <person name="Mayer K.F.X."/>
            <person name="Lu F.H."/>
            <person name="Bevan M.W."/>
            <person name="Leroy P."/>
            <person name="Li P."/>
            <person name="You F.M."/>
            <person name="Sun Q."/>
            <person name="Liu Z."/>
            <person name="Lyons E."/>
            <person name="Wicker T."/>
            <person name="Salzberg S.L."/>
            <person name="Devos K.M."/>
            <person name="Dvorak J."/>
        </authorList>
    </citation>
    <scope>NUCLEOTIDE SEQUENCE [LARGE SCALE GENOMIC DNA]</scope>
    <source>
        <strain evidence="1">cv. AL8/78</strain>
    </source>
</reference>
<reference evidence="2" key="2">
    <citation type="journal article" date="2017" name="Nat. Plants">
        <title>The Aegilops tauschii genome reveals multiple impacts of transposons.</title>
        <authorList>
            <person name="Zhao G."/>
            <person name="Zou C."/>
            <person name="Li K."/>
            <person name="Wang K."/>
            <person name="Li T."/>
            <person name="Gao L."/>
            <person name="Zhang X."/>
            <person name="Wang H."/>
            <person name="Yang Z."/>
            <person name="Liu X."/>
            <person name="Jiang W."/>
            <person name="Mao L."/>
            <person name="Kong X."/>
            <person name="Jiao Y."/>
            <person name="Jia J."/>
        </authorList>
    </citation>
    <scope>NUCLEOTIDE SEQUENCE [LARGE SCALE GENOMIC DNA]</scope>
    <source>
        <strain evidence="2">cv. AL8/78</strain>
    </source>
</reference>
<name>A0A453L504_AEGTS</name>
<sequence>YDVYAIDLSCAGTDDLHAVLLDTTPRPLILVEDLDWYLCGGDGEGYQGTGLHGRRYIRV</sequence>
<protein>
    <submittedName>
        <fullName evidence="1">Uncharacterized protein</fullName>
    </submittedName>
</protein>
<evidence type="ECO:0000313" key="1">
    <source>
        <dbReference type="EnsemblPlants" id="AET5Gv20633500.1"/>
    </source>
</evidence>
<dbReference type="EnsemblPlants" id="AET5Gv20633500.1">
    <property type="protein sequence ID" value="AET5Gv20633500.1"/>
    <property type="gene ID" value="AET5Gv20633500"/>
</dbReference>
<dbReference type="AlphaFoldDB" id="A0A453L504"/>
<keyword evidence="2" id="KW-1185">Reference proteome</keyword>
<evidence type="ECO:0000313" key="2">
    <source>
        <dbReference type="Proteomes" id="UP000015105"/>
    </source>
</evidence>
<dbReference type="Gramene" id="AET5Gv20633500.1">
    <property type="protein sequence ID" value="AET5Gv20633500.1"/>
    <property type="gene ID" value="AET5Gv20633500"/>
</dbReference>
<dbReference type="Proteomes" id="UP000015105">
    <property type="component" value="Chromosome 5D"/>
</dbReference>
<reference evidence="1" key="5">
    <citation type="journal article" date="2021" name="G3 (Bethesda)">
        <title>Aegilops tauschii genome assembly Aet v5.0 features greater sequence contiguity and improved annotation.</title>
        <authorList>
            <person name="Wang L."/>
            <person name="Zhu T."/>
            <person name="Rodriguez J.C."/>
            <person name="Deal K.R."/>
            <person name="Dubcovsky J."/>
            <person name="McGuire P.E."/>
            <person name="Lux T."/>
            <person name="Spannagl M."/>
            <person name="Mayer K.F.X."/>
            <person name="Baldrich P."/>
            <person name="Meyers B.C."/>
            <person name="Huo N."/>
            <person name="Gu Y.Q."/>
            <person name="Zhou H."/>
            <person name="Devos K.M."/>
            <person name="Bennetzen J.L."/>
            <person name="Unver T."/>
            <person name="Budak H."/>
            <person name="Gulick P.J."/>
            <person name="Galiba G."/>
            <person name="Kalapos B."/>
            <person name="Nelson D.R."/>
            <person name="Li P."/>
            <person name="You F.M."/>
            <person name="Luo M.C."/>
            <person name="Dvorak J."/>
        </authorList>
    </citation>
    <scope>NUCLEOTIDE SEQUENCE [LARGE SCALE GENOMIC DNA]</scope>
    <source>
        <strain evidence="1">cv. AL8/78</strain>
    </source>
</reference>
<accession>A0A453L504</accession>
<reference evidence="1" key="4">
    <citation type="submission" date="2019-03" db="UniProtKB">
        <authorList>
            <consortium name="EnsemblPlants"/>
        </authorList>
    </citation>
    <scope>IDENTIFICATION</scope>
</reference>
<organism evidence="1 2">
    <name type="scientific">Aegilops tauschii subsp. strangulata</name>
    <name type="common">Goatgrass</name>
    <dbReference type="NCBI Taxonomy" id="200361"/>
    <lineage>
        <taxon>Eukaryota</taxon>
        <taxon>Viridiplantae</taxon>
        <taxon>Streptophyta</taxon>
        <taxon>Embryophyta</taxon>
        <taxon>Tracheophyta</taxon>
        <taxon>Spermatophyta</taxon>
        <taxon>Magnoliopsida</taxon>
        <taxon>Liliopsida</taxon>
        <taxon>Poales</taxon>
        <taxon>Poaceae</taxon>
        <taxon>BOP clade</taxon>
        <taxon>Pooideae</taxon>
        <taxon>Triticodae</taxon>
        <taxon>Triticeae</taxon>
        <taxon>Triticinae</taxon>
        <taxon>Aegilops</taxon>
    </lineage>
</organism>
<reference evidence="2" key="1">
    <citation type="journal article" date="2014" name="Science">
        <title>Ancient hybridizations among the ancestral genomes of bread wheat.</title>
        <authorList>
            <consortium name="International Wheat Genome Sequencing Consortium,"/>
            <person name="Marcussen T."/>
            <person name="Sandve S.R."/>
            <person name="Heier L."/>
            <person name="Spannagl M."/>
            <person name="Pfeifer M."/>
            <person name="Jakobsen K.S."/>
            <person name="Wulff B.B."/>
            <person name="Steuernagel B."/>
            <person name="Mayer K.F."/>
            <person name="Olsen O.A."/>
        </authorList>
    </citation>
    <scope>NUCLEOTIDE SEQUENCE [LARGE SCALE GENOMIC DNA]</scope>
    <source>
        <strain evidence="2">cv. AL8/78</strain>
    </source>
</reference>
<proteinExistence type="predicted"/>